<reference evidence="13" key="1">
    <citation type="submission" date="2015-08" db="UniProtKB">
        <authorList>
            <consortium name="WormBaseParasite"/>
        </authorList>
    </citation>
    <scope>IDENTIFICATION</scope>
</reference>
<proteinExistence type="inferred from homology"/>
<evidence type="ECO:0000313" key="14">
    <source>
        <dbReference type="WBParaSite" id="TCONS_00010159.p1"/>
    </source>
</evidence>
<keyword evidence="12" id="KW-1185">Reference proteome</keyword>
<evidence type="ECO:0000256" key="8">
    <source>
        <dbReference type="ARBA" id="ARBA00023134"/>
    </source>
</evidence>
<evidence type="ECO:0000256" key="10">
    <source>
        <dbReference type="SAM" id="MobiDB-lite"/>
    </source>
</evidence>
<dbReference type="STRING" id="6248.A0A0K0EJY8"/>
<dbReference type="InterPro" id="IPR000795">
    <property type="entry name" value="T_Tr_GTP-bd_dom"/>
</dbReference>
<evidence type="ECO:0000256" key="9">
    <source>
        <dbReference type="ARBA" id="ARBA00049117"/>
    </source>
</evidence>
<dbReference type="Pfam" id="PF00009">
    <property type="entry name" value="GTP_EFTU"/>
    <property type="match status" value="1"/>
</dbReference>
<dbReference type="WBParaSite" id="TCONS_00010159.p1">
    <property type="protein sequence ID" value="TCONS_00010159.p1"/>
    <property type="gene ID" value="XLOC_007858"/>
</dbReference>
<dbReference type="WBParaSite" id="SSTP_0000977800.1">
    <property type="protein sequence ID" value="SSTP_0000977800.1"/>
    <property type="gene ID" value="SSTP_0000977800"/>
</dbReference>
<evidence type="ECO:0000313" key="12">
    <source>
        <dbReference type="Proteomes" id="UP000035681"/>
    </source>
</evidence>
<dbReference type="CDD" id="cd01883">
    <property type="entry name" value="EF1_alpha"/>
    <property type="match status" value="1"/>
</dbReference>
<dbReference type="FunFam" id="3.40.50.300:FF:000204">
    <property type="entry name" value="Translation elongation factor Tu"/>
    <property type="match status" value="1"/>
</dbReference>
<dbReference type="GO" id="GO:0006412">
    <property type="term" value="P:translation"/>
    <property type="evidence" value="ECO:0007669"/>
    <property type="project" value="UniProtKB-KW"/>
</dbReference>
<evidence type="ECO:0000256" key="1">
    <source>
        <dbReference type="ARBA" id="ARBA00004496"/>
    </source>
</evidence>
<evidence type="ECO:0000313" key="13">
    <source>
        <dbReference type="WBParaSite" id="SSTP_0000977800.1"/>
    </source>
</evidence>
<keyword evidence="7" id="KW-0648">Protein biosynthesis</keyword>
<dbReference type="InterPro" id="IPR009001">
    <property type="entry name" value="Transl_elong_EF1A/Init_IF2_C"/>
</dbReference>
<dbReference type="GO" id="GO:0005737">
    <property type="term" value="C:cytoplasm"/>
    <property type="evidence" value="ECO:0007669"/>
    <property type="project" value="UniProtKB-SubCell"/>
</dbReference>
<evidence type="ECO:0000256" key="6">
    <source>
        <dbReference type="ARBA" id="ARBA00022801"/>
    </source>
</evidence>
<organism evidence="13">
    <name type="scientific">Strongyloides stercoralis</name>
    <name type="common">Threadworm</name>
    <dbReference type="NCBI Taxonomy" id="6248"/>
    <lineage>
        <taxon>Eukaryota</taxon>
        <taxon>Metazoa</taxon>
        <taxon>Ecdysozoa</taxon>
        <taxon>Nematoda</taxon>
        <taxon>Chromadorea</taxon>
        <taxon>Rhabditida</taxon>
        <taxon>Tylenchina</taxon>
        <taxon>Panagrolaimomorpha</taxon>
        <taxon>Strongyloidoidea</taxon>
        <taxon>Strongyloididae</taxon>
        <taxon>Strongyloides</taxon>
    </lineage>
</organism>
<feature type="compositionally biased region" description="Acidic residues" evidence="10">
    <location>
        <begin position="12"/>
        <end position="31"/>
    </location>
</feature>
<dbReference type="PANTHER" id="PTHR23115">
    <property type="entry name" value="TRANSLATION FACTOR"/>
    <property type="match status" value="1"/>
</dbReference>
<keyword evidence="5" id="KW-0547">Nucleotide-binding</keyword>
<dbReference type="InterPro" id="IPR050100">
    <property type="entry name" value="TRAFAC_GTPase_members"/>
</dbReference>
<evidence type="ECO:0000256" key="2">
    <source>
        <dbReference type="ARBA" id="ARBA00007249"/>
    </source>
</evidence>
<dbReference type="PROSITE" id="PS51722">
    <property type="entry name" value="G_TR_2"/>
    <property type="match status" value="1"/>
</dbReference>
<dbReference type="CDD" id="cd04093">
    <property type="entry name" value="HBS1_C_III"/>
    <property type="match status" value="1"/>
</dbReference>
<dbReference type="PRINTS" id="PR00315">
    <property type="entry name" value="ELONGATNFCT"/>
</dbReference>
<feature type="domain" description="Tr-type G" evidence="11">
    <location>
        <begin position="112"/>
        <end position="341"/>
    </location>
</feature>
<dbReference type="InterPro" id="IPR027417">
    <property type="entry name" value="P-loop_NTPase"/>
</dbReference>
<dbReference type="Gene3D" id="2.40.30.10">
    <property type="entry name" value="Translation factors"/>
    <property type="match status" value="2"/>
</dbReference>
<dbReference type="InterPro" id="IPR009000">
    <property type="entry name" value="Transl_B-barrel_sf"/>
</dbReference>
<dbReference type="AlphaFoldDB" id="A0A0K0EJY8"/>
<protein>
    <submittedName>
        <fullName evidence="13 14">Tr-type G domain-containing protein</fullName>
    </submittedName>
</protein>
<dbReference type="PROSITE" id="PS00301">
    <property type="entry name" value="G_TR_1"/>
    <property type="match status" value="1"/>
</dbReference>
<evidence type="ECO:0000259" key="11">
    <source>
        <dbReference type="PROSITE" id="PS51722"/>
    </source>
</evidence>
<comment type="similarity">
    <text evidence="2">Belongs to the TRAFAC class translation factor GTPase superfamily. Classic translation factor GTPase family. EF-Tu/EF-1A subfamily.</text>
</comment>
<feature type="compositionally biased region" description="Low complexity" evidence="10">
    <location>
        <begin position="32"/>
        <end position="52"/>
    </location>
</feature>
<dbReference type="Pfam" id="PF22594">
    <property type="entry name" value="GTP-eEF1A_C"/>
    <property type="match status" value="1"/>
</dbReference>
<dbReference type="SUPFAM" id="SSF50465">
    <property type="entry name" value="EF-Tu/eEF-1alpha/eIF2-gamma C-terminal domain"/>
    <property type="match status" value="1"/>
</dbReference>
<dbReference type="Proteomes" id="UP000035681">
    <property type="component" value="Unplaced"/>
</dbReference>
<comment type="catalytic activity">
    <reaction evidence="9">
        <text>GTP + H2O = GDP + phosphate + H(+)</text>
        <dbReference type="Rhea" id="RHEA:19669"/>
        <dbReference type="ChEBI" id="CHEBI:15377"/>
        <dbReference type="ChEBI" id="CHEBI:15378"/>
        <dbReference type="ChEBI" id="CHEBI:37565"/>
        <dbReference type="ChEBI" id="CHEBI:43474"/>
        <dbReference type="ChEBI" id="CHEBI:58189"/>
    </reaction>
    <physiologicalReaction direction="left-to-right" evidence="9">
        <dbReference type="Rhea" id="RHEA:19670"/>
    </physiologicalReaction>
</comment>
<dbReference type="SUPFAM" id="SSF50447">
    <property type="entry name" value="Translation proteins"/>
    <property type="match status" value="1"/>
</dbReference>
<dbReference type="GO" id="GO:0005525">
    <property type="term" value="F:GTP binding"/>
    <property type="evidence" value="ECO:0007669"/>
    <property type="project" value="UniProtKB-KW"/>
</dbReference>
<dbReference type="SUPFAM" id="SSF52540">
    <property type="entry name" value="P-loop containing nucleoside triphosphate hydrolases"/>
    <property type="match status" value="1"/>
</dbReference>
<keyword evidence="6" id="KW-0378">Hydrolase</keyword>
<dbReference type="Gene3D" id="3.40.50.300">
    <property type="entry name" value="P-loop containing nucleotide triphosphate hydrolases"/>
    <property type="match status" value="1"/>
</dbReference>
<comment type="subcellular location">
    <subcellularLocation>
        <location evidence="1">Cytoplasm</location>
    </subcellularLocation>
</comment>
<keyword evidence="3" id="KW-0963">Cytoplasm</keyword>
<sequence>MSRNKNNKYYDYDDAYDYDDGDEDYYDEDYGDNYYSTPKPKQTPVKKTNTPKADTNKKKENVTTKMGGLSISKTEPSKVPPSTTNNKTLTPKEIMLATQTKYTKKTKPKSDKDTLNIIIAGHVDAGKSTIMGHLLFQCGNIDKKTMHKYKKDSEKLGKSSFAFAWALDQTTEERERGITIGVGRASFQTKTKNVIVLDAPGHKDFVPNMINGATQADAAILVINATKGEFETGINEGGQTREHAILLGHLGIDYLIVAVNKLDTVDWDECRFEEISNTINDFLMNDIGFKHVSYIPISGLNGTNLVDKPKDHLLNKWYNGNTLLEAIDVIPVQKKDTEKPLRIIINSVFNSTSNSAVIGAKIESGFVEKNDKLFIVPLFCQCTVKNIASDDSSSSLNSPVFAGEQVIITIAGTFEENCISNGFILCRGGSEALLPTSKFTATISIFNIQIPIIKGTRCELFAHSLCVPCTITKLKKSIDKKLNIEKERPRMLLKNTLAIVQITTDSPVNLEEFAKCEALGRFSLRASGQTIAAGTIESCN</sequence>
<accession>A0A0K0EJY8</accession>
<dbReference type="FunFam" id="2.40.30.10:FF:000070">
    <property type="entry name" value="Translation elongation factor EF-1 subunit"/>
    <property type="match status" value="1"/>
</dbReference>
<name>A0A0K0EJY8_STRER</name>
<evidence type="ECO:0000256" key="7">
    <source>
        <dbReference type="ARBA" id="ARBA00022917"/>
    </source>
</evidence>
<evidence type="ECO:0000256" key="3">
    <source>
        <dbReference type="ARBA" id="ARBA00022490"/>
    </source>
</evidence>
<feature type="region of interest" description="Disordered" evidence="10">
    <location>
        <begin position="1"/>
        <end position="88"/>
    </location>
</feature>
<keyword evidence="4" id="KW-0597">Phosphoprotein</keyword>
<keyword evidence="8" id="KW-0342">GTP-binding</keyword>
<evidence type="ECO:0000256" key="5">
    <source>
        <dbReference type="ARBA" id="ARBA00022741"/>
    </source>
</evidence>
<dbReference type="InterPro" id="IPR031157">
    <property type="entry name" value="G_TR_CS"/>
</dbReference>
<dbReference type="GO" id="GO:0003924">
    <property type="term" value="F:GTPase activity"/>
    <property type="evidence" value="ECO:0007669"/>
    <property type="project" value="InterPro"/>
</dbReference>
<dbReference type="InterPro" id="IPR054696">
    <property type="entry name" value="GTP-eEF1A_C"/>
</dbReference>
<evidence type="ECO:0000256" key="4">
    <source>
        <dbReference type="ARBA" id="ARBA00022553"/>
    </source>
</evidence>